<name>A0A6J7F2Z3_9ZZZZ</name>
<reference evidence="1" key="1">
    <citation type="submission" date="2020-05" db="EMBL/GenBank/DDBJ databases">
        <authorList>
            <person name="Chiriac C."/>
            <person name="Salcher M."/>
            <person name="Ghai R."/>
            <person name="Kavagutti S V."/>
        </authorList>
    </citation>
    <scope>NUCLEOTIDE SEQUENCE</scope>
</reference>
<dbReference type="EMBL" id="CAFBMB010000004">
    <property type="protein sequence ID" value="CAB4888098.1"/>
    <property type="molecule type" value="Genomic_DNA"/>
</dbReference>
<proteinExistence type="predicted"/>
<dbReference type="AlphaFoldDB" id="A0A6J7F2Z3"/>
<evidence type="ECO:0000313" key="1">
    <source>
        <dbReference type="EMBL" id="CAB4888098.1"/>
    </source>
</evidence>
<protein>
    <submittedName>
        <fullName evidence="1">Unannotated protein</fullName>
    </submittedName>
</protein>
<sequence length="181" mass="18810">MFQAGSLTAIDIHSYPAGLAQAFSASADFPVFVGTSYATFRKSPLLSAARVVTPITGPDVASVTIDVQATAEFQRTVQAAVNETLAGCTDQTVLMPTGCPFGYATQNRWVGPATWTIATYPDITIEPGSVDWRVHGTGTAHLTGSVTSLFDGSTQPVDTDVDFTIDAGAVVSATNAISFVG</sequence>
<accession>A0A6J7F2Z3</accession>
<organism evidence="1">
    <name type="scientific">freshwater metagenome</name>
    <dbReference type="NCBI Taxonomy" id="449393"/>
    <lineage>
        <taxon>unclassified sequences</taxon>
        <taxon>metagenomes</taxon>
        <taxon>ecological metagenomes</taxon>
    </lineage>
</organism>
<gene>
    <name evidence="1" type="ORF">UFOPK3516_00107</name>
</gene>